<sequence>MEDKEFDELAGRIEGVAKMVLHLVVALEDAGHINGPQYADGLRRAIQPDDKSPSHLAIAQRTVIELADALDEARARRRGTAH</sequence>
<name>A0ABQ6BYM9_9NEIS</name>
<proteinExistence type="predicted"/>
<comment type="caution">
    <text evidence="1">The sequence shown here is derived from an EMBL/GenBank/DDBJ whole genome shotgun (WGS) entry which is preliminary data.</text>
</comment>
<gene>
    <name evidence="1" type="ORF">GCM10007860_34200</name>
</gene>
<dbReference type="Proteomes" id="UP001156836">
    <property type="component" value="Unassembled WGS sequence"/>
</dbReference>
<protein>
    <submittedName>
        <fullName evidence="1">Uncharacterized protein</fullName>
    </submittedName>
</protein>
<dbReference type="RefSeq" id="WP_018749578.1">
    <property type="nucleotide sequence ID" value="NZ_BAABUF010000049.1"/>
</dbReference>
<evidence type="ECO:0000313" key="1">
    <source>
        <dbReference type="EMBL" id="GLS06245.1"/>
    </source>
</evidence>
<keyword evidence="2" id="KW-1185">Reference proteome</keyword>
<accession>A0ABQ6BYM9</accession>
<reference evidence="2" key="1">
    <citation type="journal article" date="2019" name="Int. J. Syst. Evol. Microbiol.">
        <title>The Global Catalogue of Microorganisms (GCM) 10K type strain sequencing project: providing services to taxonomists for standard genome sequencing and annotation.</title>
        <authorList>
            <consortium name="The Broad Institute Genomics Platform"/>
            <consortium name="The Broad Institute Genome Sequencing Center for Infectious Disease"/>
            <person name="Wu L."/>
            <person name="Ma J."/>
        </authorList>
    </citation>
    <scope>NUCLEOTIDE SEQUENCE [LARGE SCALE GENOMIC DNA]</scope>
    <source>
        <strain evidence="2">NBRC 104970</strain>
    </source>
</reference>
<evidence type="ECO:0000313" key="2">
    <source>
        <dbReference type="Proteomes" id="UP001156836"/>
    </source>
</evidence>
<organism evidence="1 2">
    <name type="scientific">Chitiniphilus shinanonensis</name>
    <dbReference type="NCBI Taxonomy" id="553088"/>
    <lineage>
        <taxon>Bacteria</taxon>
        <taxon>Pseudomonadati</taxon>
        <taxon>Pseudomonadota</taxon>
        <taxon>Betaproteobacteria</taxon>
        <taxon>Neisseriales</taxon>
        <taxon>Chitinibacteraceae</taxon>
        <taxon>Chitiniphilus</taxon>
    </lineage>
</organism>
<dbReference type="EMBL" id="BSOZ01000113">
    <property type="protein sequence ID" value="GLS06245.1"/>
    <property type="molecule type" value="Genomic_DNA"/>
</dbReference>